<dbReference type="AlphaFoldDB" id="A0A7X5LKW0"/>
<dbReference type="Proteomes" id="UP000470213">
    <property type="component" value="Unassembled WGS sequence"/>
</dbReference>
<comment type="subcellular location">
    <subcellularLocation>
        <location evidence="5">Cell inner membrane</location>
        <topology evidence="5">Single-pass membrane protein</topology>
    </subcellularLocation>
</comment>
<keyword evidence="4 5" id="KW-0472">Membrane</keyword>
<dbReference type="Pfam" id="PF06305">
    <property type="entry name" value="LapA_dom"/>
    <property type="match status" value="1"/>
</dbReference>
<sequence length="85" mass="9332">MKGILTIIVVLILLVIAFVIGSQNQAEITVNYLIAQSHMRLSSLMGIVLALGVVIGIFIMSISWLQLRLQLGSANSKINRLKKDQ</sequence>
<keyword evidence="5" id="KW-0997">Cell inner membrane</keyword>
<comment type="caution">
    <text evidence="7">The sequence shown here is derived from an EMBL/GenBank/DDBJ whole genome shotgun (WGS) entry which is preliminary data.</text>
</comment>
<evidence type="ECO:0000259" key="6">
    <source>
        <dbReference type="Pfam" id="PF06305"/>
    </source>
</evidence>
<evidence type="ECO:0000313" key="7">
    <source>
        <dbReference type="EMBL" id="NDV91194.1"/>
    </source>
</evidence>
<feature type="domain" description="Lipopolysaccharide assembly protein A" evidence="6">
    <location>
        <begin position="23"/>
        <end position="84"/>
    </location>
</feature>
<evidence type="ECO:0000313" key="8">
    <source>
        <dbReference type="Proteomes" id="UP000470213"/>
    </source>
</evidence>
<dbReference type="InterPro" id="IPR010445">
    <property type="entry name" value="LapA_dom"/>
</dbReference>
<keyword evidence="2 5" id="KW-0812">Transmembrane</keyword>
<evidence type="ECO:0000256" key="3">
    <source>
        <dbReference type="ARBA" id="ARBA00022989"/>
    </source>
</evidence>
<dbReference type="InterPro" id="IPR032906">
    <property type="entry name" value="LapA"/>
</dbReference>
<comment type="function">
    <text evidence="5">Involved in the assembly of lipopolysaccharide (LPS).</text>
</comment>
<keyword evidence="3 5" id="KW-1133">Transmembrane helix</keyword>
<name>A0A7X5LKW0_9ALTE</name>
<comment type="caution">
    <text evidence="5">Lacks conserved residue(s) required for the propagation of feature annotation.</text>
</comment>
<organism evidence="7 8">
    <name type="scientific">Alteromonas profundi</name>
    <dbReference type="NCBI Taxonomy" id="2696062"/>
    <lineage>
        <taxon>Bacteria</taxon>
        <taxon>Pseudomonadati</taxon>
        <taxon>Pseudomonadota</taxon>
        <taxon>Gammaproteobacteria</taxon>
        <taxon>Alteromonadales</taxon>
        <taxon>Alteromonadaceae</taxon>
        <taxon>Alteromonas/Salinimonas group</taxon>
        <taxon>Alteromonas</taxon>
    </lineage>
</organism>
<evidence type="ECO:0000256" key="5">
    <source>
        <dbReference type="HAMAP-Rule" id="MF_01948"/>
    </source>
</evidence>
<comment type="similarity">
    <text evidence="5">Belongs to the LapA family.</text>
</comment>
<keyword evidence="8" id="KW-1185">Reference proteome</keyword>
<dbReference type="RefSeq" id="WP_163084786.1">
    <property type="nucleotide sequence ID" value="NZ_JAAAWN010000009.1"/>
</dbReference>
<dbReference type="GO" id="GO:0008653">
    <property type="term" value="P:lipopolysaccharide metabolic process"/>
    <property type="evidence" value="ECO:0007669"/>
    <property type="project" value="InterPro"/>
</dbReference>
<dbReference type="HAMAP" id="MF_01948">
    <property type="entry name" value="LPS_assembly_LapA"/>
    <property type="match status" value="1"/>
</dbReference>
<gene>
    <name evidence="5" type="primary">lapA</name>
    <name evidence="7" type="ORF">GTH32_08360</name>
</gene>
<keyword evidence="1 5" id="KW-1003">Cell membrane</keyword>
<evidence type="ECO:0000256" key="1">
    <source>
        <dbReference type="ARBA" id="ARBA00022475"/>
    </source>
</evidence>
<accession>A0A7X5LKW0</accession>
<feature type="transmembrane region" description="Helical" evidence="5">
    <location>
        <begin position="45"/>
        <end position="67"/>
    </location>
</feature>
<evidence type="ECO:0000256" key="2">
    <source>
        <dbReference type="ARBA" id="ARBA00022692"/>
    </source>
</evidence>
<evidence type="ECO:0000256" key="4">
    <source>
        <dbReference type="ARBA" id="ARBA00023136"/>
    </source>
</evidence>
<reference evidence="7 8" key="1">
    <citation type="submission" date="2020-01" db="EMBL/GenBank/DDBJ databases">
        <authorList>
            <person name="Chen J."/>
            <person name="Zhu S."/>
            <person name="Yang J."/>
        </authorList>
    </citation>
    <scope>NUCLEOTIDE SEQUENCE [LARGE SCALE GENOMIC DNA]</scope>
    <source>
        <strain evidence="7 8">345S023</strain>
    </source>
</reference>
<dbReference type="GO" id="GO:0005886">
    <property type="term" value="C:plasma membrane"/>
    <property type="evidence" value="ECO:0007669"/>
    <property type="project" value="UniProtKB-SubCell"/>
</dbReference>
<proteinExistence type="inferred from homology"/>
<dbReference type="EMBL" id="JAAAWN010000009">
    <property type="protein sequence ID" value="NDV91194.1"/>
    <property type="molecule type" value="Genomic_DNA"/>
</dbReference>
<protein>
    <recommendedName>
        <fullName evidence="5">Probable lipopolysaccharide assembly protein A</fullName>
    </recommendedName>
</protein>